<name>A0ABU7KR81_9ACTN</name>
<evidence type="ECO:0000313" key="3">
    <source>
        <dbReference type="Proteomes" id="UP001348641"/>
    </source>
</evidence>
<comment type="caution">
    <text evidence="2">The sequence shown here is derived from an EMBL/GenBank/DDBJ whole genome shotgun (WGS) entry which is preliminary data.</text>
</comment>
<dbReference type="Gene3D" id="1.10.260.40">
    <property type="entry name" value="lambda repressor-like DNA-binding domains"/>
    <property type="match status" value="1"/>
</dbReference>
<dbReference type="SUPFAM" id="SSF47413">
    <property type="entry name" value="lambda repressor-like DNA-binding domains"/>
    <property type="match status" value="1"/>
</dbReference>
<evidence type="ECO:0000259" key="1">
    <source>
        <dbReference type="PROSITE" id="PS50943"/>
    </source>
</evidence>
<dbReference type="PROSITE" id="PS50943">
    <property type="entry name" value="HTH_CROC1"/>
    <property type="match status" value="1"/>
</dbReference>
<dbReference type="EMBL" id="JAUUCC010000034">
    <property type="protein sequence ID" value="MEE2051805.1"/>
    <property type="molecule type" value="Genomic_DNA"/>
</dbReference>
<feature type="domain" description="HTH cro/C1-type" evidence="1">
    <location>
        <begin position="20"/>
        <end position="73"/>
    </location>
</feature>
<dbReference type="RefSeq" id="WP_330158868.1">
    <property type="nucleotide sequence ID" value="NZ_BAAAJA010000022.1"/>
</dbReference>
<proteinExistence type="predicted"/>
<dbReference type="Pfam" id="PF19054">
    <property type="entry name" value="DUF5753"/>
    <property type="match status" value="1"/>
</dbReference>
<dbReference type="Proteomes" id="UP001348641">
    <property type="component" value="Unassembled WGS sequence"/>
</dbReference>
<dbReference type="InterPro" id="IPR043917">
    <property type="entry name" value="DUF5753"/>
</dbReference>
<dbReference type="CDD" id="cd00093">
    <property type="entry name" value="HTH_XRE"/>
    <property type="match status" value="1"/>
</dbReference>
<protein>
    <submittedName>
        <fullName evidence="2">Helix-turn-helix transcriptional regulator</fullName>
    </submittedName>
</protein>
<accession>A0ABU7KR81</accession>
<gene>
    <name evidence="2" type="ORF">Q8A49_14990</name>
</gene>
<dbReference type="Pfam" id="PF13560">
    <property type="entry name" value="HTH_31"/>
    <property type="match status" value="1"/>
</dbReference>
<sequence>MAQQKNVVDDLSLSRFADDLRDRRLAARLSQLELGHLAGYSRQMVGEVERQHQRPSREFAEKMDTALEAGGKLLALFPRRSGHQRYLDGYLDLERRALAIDQFHAQIVPALLQHPDYARADLAVTVPPQPEAVLDQWLRTRMDRQDVFREIHPRPLAAQFVIDEGALRRVCGGPAVMAAQYEYILDRMSNPFVTVQVLPFEAGPHPVQHGACTILTMTPLDSVLYVETIAGSQSMSDPETVAQAARRFSALRACALSAPQSERFIRKLLEGQT</sequence>
<dbReference type="InterPro" id="IPR010982">
    <property type="entry name" value="Lambda_DNA-bd_dom_sf"/>
</dbReference>
<evidence type="ECO:0000313" key="2">
    <source>
        <dbReference type="EMBL" id="MEE2051805.1"/>
    </source>
</evidence>
<dbReference type="InterPro" id="IPR001387">
    <property type="entry name" value="Cro/C1-type_HTH"/>
</dbReference>
<reference evidence="2 3" key="1">
    <citation type="submission" date="2023-07" db="EMBL/GenBank/DDBJ databases">
        <authorList>
            <person name="Girao M."/>
            <person name="Carvalho M.F."/>
        </authorList>
    </citation>
    <scope>NUCLEOTIDE SEQUENCE [LARGE SCALE GENOMIC DNA]</scope>
    <source>
        <strain evidence="2 3">66/93</strain>
    </source>
</reference>
<dbReference type="SMART" id="SM00530">
    <property type="entry name" value="HTH_XRE"/>
    <property type="match status" value="1"/>
</dbReference>
<organism evidence="2 3">
    <name type="scientific">Nocardiopsis tropica</name>
    <dbReference type="NCBI Taxonomy" id="109330"/>
    <lineage>
        <taxon>Bacteria</taxon>
        <taxon>Bacillati</taxon>
        <taxon>Actinomycetota</taxon>
        <taxon>Actinomycetes</taxon>
        <taxon>Streptosporangiales</taxon>
        <taxon>Nocardiopsidaceae</taxon>
        <taxon>Nocardiopsis</taxon>
    </lineage>
</organism>